<evidence type="ECO:0000313" key="2">
    <source>
        <dbReference type="Proteomes" id="UP000683360"/>
    </source>
</evidence>
<accession>A0A8S3RDP7</accession>
<keyword evidence="2" id="KW-1185">Reference proteome</keyword>
<name>A0A8S3RDP7_MYTED</name>
<protein>
    <submittedName>
        <fullName evidence="1">Uncharacterized protein</fullName>
    </submittedName>
</protein>
<evidence type="ECO:0000313" key="1">
    <source>
        <dbReference type="EMBL" id="CAG2204903.1"/>
    </source>
</evidence>
<comment type="caution">
    <text evidence="1">The sequence shown here is derived from an EMBL/GenBank/DDBJ whole genome shotgun (WGS) entry which is preliminary data.</text>
</comment>
<proteinExistence type="predicted"/>
<dbReference type="Gene3D" id="2.120.10.30">
    <property type="entry name" value="TolB, C-terminal domain"/>
    <property type="match status" value="1"/>
</dbReference>
<dbReference type="SUPFAM" id="SSF63825">
    <property type="entry name" value="YWTD domain"/>
    <property type="match status" value="1"/>
</dbReference>
<organism evidence="1 2">
    <name type="scientific">Mytilus edulis</name>
    <name type="common">Blue mussel</name>
    <dbReference type="NCBI Taxonomy" id="6550"/>
    <lineage>
        <taxon>Eukaryota</taxon>
        <taxon>Metazoa</taxon>
        <taxon>Spiralia</taxon>
        <taxon>Lophotrochozoa</taxon>
        <taxon>Mollusca</taxon>
        <taxon>Bivalvia</taxon>
        <taxon>Autobranchia</taxon>
        <taxon>Pteriomorphia</taxon>
        <taxon>Mytilida</taxon>
        <taxon>Mytiloidea</taxon>
        <taxon>Mytilidae</taxon>
        <taxon>Mytilinae</taxon>
        <taxon>Mytilus</taxon>
    </lineage>
</organism>
<dbReference type="AlphaFoldDB" id="A0A8S3RDP7"/>
<dbReference type="Proteomes" id="UP000683360">
    <property type="component" value="Unassembled WGS sequence"/>
</dbReference>
<dbReference type="OrthoDB" id="6140830at2759"/>
<sequence>MYKVDTYVACVVFSTKRLIVHNEDGIHDRNIILTRRPFDIAVLGNDKISLSFPWSDRKRIEIINTTNYRSEHKIFFINECYGMSYNKGRLFVIVKNEGNLIMDLGGQLFSSLPIKGEGLFYIHVKTERLYCLDKCNDTIQCYDLKGCAVWTHKHSNLRSPRSISSNEKRIFIAGCKSNYIVTTNLNGDIAKVICNSHHGIKDPTSVFVDTHHLLICNGKNSKAFVYKKN</sequence>
<reference evidence="1" key="1">
    <citation type="submission" date="2021-03" db="EMBL/GenBank/DDBJ databases">
        <authorList>
            <person name="Bekaert M."/>
        </authorList>
    </citation>
    <scope>NUCLEOTIDE SEQUENCE</scope>
</reference>
<dbReference type="EMBL" id="CAJPWZ010000989">
    <property type="protein sequence ID" value="CAG2204903.1"/>
    <property type="molecule type" value="Genomic_DNA"/>
</dbReference>
<gene>
    <name evidence="1" type="ORF">MEDL_19323</name>
</gene>
<dbReference type="InterPro" id="IPR011042">
    <property type="entry name" value="6-blade_b-propeller_TolB-like"/>
</dbReference>